<dbReference type="SUPFAM" id="SSF55159">
    <property type="entry name" value="eIF1-like"/>
    <property type="match status" value="1"/>
</dbReference>
<name>A0A9Q7AR75_9BACT</name>
<evidence type="ECO:0000256" key="1">
    <source>
        <dbReference type="ARBA" id="ARBA00022845"/>
    </source>
</evidence>
<organism evidence="4 5">
    <name type="scientific">Aminithiophilus ramosus</name>
    <dbReference type="NCBI Taxonomy" id="3029084"/>
    <lineage>
        <taxon>Bacteria</taxon>
        <taxon>Thermotogati</taxon>
        <taxon>Synergistota</taxon>
        <taxon>Synergistia</taxon>
        <taxon>Synergistales</taxon>
        <taxon>Aminithiophilaceae</taxon>
        <taxon>Aminithiophilus</taxon>
    </lineage>
</organism>
<sequence>MIRRSRKGRGGHTVTLVELPGLSRSARADLAKKMARALGCGSRLEEDRVVLQGDQMERAEAWLSSLGVVRVVRGN</sequence>
<accession>A0A9Q7AR75</accession>
<evidence type="ECO:0000256" key="2">
    <source>
        <dbReference type="ARBA" id="ARBA00022917"/>
    </source>
</evidence>
<dbReference type="Gene3D" id="3.30.780.10">
    <property type="entry name" value="SUI1-like domain"/>
    <property type="match status" value="1"/>
</dbReference>
<keyword evidence="5" id="KW-1185">Reference proteome</keyword>
<dbReference type="AlphaFoldDB" id="A0A9Q7AR75"/>
<dbReference type="GO" id="GO:0003743">
    <property type="term" value="F:translation initiation factor activity"/>
    <property type="evidence" value="ECO:0007669"/>
    <property type="project" value="UniProtKB-KW"/>
</dbReference>
<dbReference type="KEGG" id="aram:KAR29_02370"/>
<dbReference type="GO" id="GO:0006417">
    <property type="term" value="P:regulation of translation"/>
    <property type="evidence" value="ECO:0007669"/>
    <property type="project" value="UniProtKB-KW"/>
</dbReference>
<dbReference type="PROSITE" id="PS50296">
    <property type="entry name" value="SUI1"/>
    <property type="match status" value="1"/>
</dbReference>
<evidence type="ECO:0000313" key="4">
    <source>
        <dbReference type="EMBL" id="QTX33643.1"/>
    </source>
</evidence>
<dbReference type="InterPro" id="IPR001950">
    <property type="entry name" value="SUI1"/>
</dbReference>
<evidence type="ECO:0000259" key="3">
    <source>
        <dbReference type="PROSITE" id="PS50296"/>
    </source>
</evidence>
<reference evidence="5" key="1">
    <citation type="submission" date="2021-04" db="EMBL/GenBank/DDBJ databases">
        <title>A novel Synergistetes isolate from a pyrite-forming mixed culture.</title>
        <authorList>
            <person name="Bunk B."/>
            <person name="Sproer C."/>
            <person name="Spring S."/>
            <person name="Pester M."/>
        </authorList>
    </citation>
    <scope>NUCLEOTIDE SEQUENCE [LARGE SCALE GENOMIC DNA]</scope>
    <source>
        <strain evidence="5">J.5.4.2-T.3.5.2</strain>
    </source>
</reference>
<gene>
    <name evidence="4" type="ORF">KAR29_02370</name>
</gene>
<evidence type="ECO:0000313" key="5">
    <source>
        <dbReference type="Proteomes" id="UP000671879"/>
    </source>
</evidence>
<keyword evidence="4" id="KW-0396">Initiation factor</keyword>
<feature type="domain" description="SUI1" evidence="3">
    <location>
        <begin position="1"/>
        <end position="67"/>
    </location>
</feature>
<dbReference type="Proteomes" id="UP000671879">
    <property type="component" value="Chromosome"/>
</dbReference>
<dbReference type="InterPro" id="IPR005872">
    <property type="entry name" value="SUI1_arc_bac"/>
</dbReference>
<protein>
    <submittedName>
        <fullName evidence="4">Translation initiation factor</fullName>
    </submittedName>
</protein>
<dbReference type="Pfam" id="PF01253">
    <property type="entry name" value="SUI1"/>
    <property type="match status" value="1"/>
</dbReference>
<keyword evidence="1" id="KW-0810">Translation regulation</keyword>
<dbReference type="EMBL" id="CP072943">
    <property type="protein sequence ID" value="QTX33643.1"/>
    <property type="molecule type" value="Genomic_DNA"/>
</dbReference>
<dbReference type="InterPro" id="IPR036877">
    <property type="entry name" value="SUI1_dom_sf"/>
</dbReference>
<dbReference type="CDD" id="cd11567">
    <property type="entry name" value="YciH_like"/>
    <property type="match status" value="1"/>
</dbReference>
<keyword evidence="2" id="KW-0648">Protein biosynthesis</keyword>
<proteinExistence type="predicted"/>